<feature type="transmembrane region" description="Helical" evidence="18">
    <location>
        <begin position="79"/>
        <end position="103"/>
    </location>
</feature>
<keyword evidence="15 18" id="KW-0472">Membrane</keyword>
<dbReference type="Pfam" id="PF00690">
    <property type="entry name" value="Cation_ATPase_N"/>
    <property type="match status" value="1"/>
</dbReference>
<dbReference type="Pfam" id="PF00689">
    <property type="entry name" value="Cation_ATPase_C"/>
    <property type="match status" value="1"/>
</dbReference>
<keyword evidence="20" id="KW-0378">Hydrolase</keyword>
<dbReference type="RefSeq" id="WP_055259760.1">
    <property type="nucleotide sequence ID" value="NZ_CABIXL010000006.1"/>
</dbReference>
<dbReference type="InterPro" id="IPR036412">
    <property type="entry name" value="HAD-like_sf"/>
</dbReference>
<dbReference type="SFLD" id="SFLDF00027">
    <property type="entry name" value="p-type_atpase"/>
    <property type="match status" value="1"/>
</dbReference>
<dbReference type="SUPFAM" id="SSF81660">
    <property type="entry name" value="Metal cation-transporting ATPase, ATP-binding domain N"/>
    <property type="match status" value="1"/>
</dbReference>
<dbReference type="Proteomes" id="UP000095488">
    <property type="component" value="Unassembled WGS sequence"/>
</dbReference>
<dbReference type="CDD" id="cd02077">
    <property type="entry name" value="P-type_ATPase_Mg"/>
    <property type="match status" value="1"/>
</dbReference>
<organism evidence="20 21">
    <name type="scientific">Sarcina ventriculi</name>
    <name type="common">Clostridium ventriculi</name>
    <dbReference type="NCBI Taxonomy" id="1267"/>
    <lineage>
        <taxon>Bacteria</taxon>
        <taxon>Bacillati</taxon>
        <taxon>Bacillota</taxon>
        <taxon>Clostridia</taxon>
        <taxon>Eubacteriales</taxon>
        <taxon>Clostridiaceae</taxon>
        <taxon>Sarcina</taxon>
    </lineage>
</organism>
<accession>A0ABM9URK1</accession>
<dbReference type="SUPFAM" id="SSF56784">
    <property type="entry name" value="HAD-like"/>
    <property type="match status" value="1"/>
</dbReference>
<comment type="similarity">
    <text evidence="3">Belongs to the cation transport ATPase (P-type) (TC 3.A.3) family. Type IIIB subfamily.</text>
</comment>
<dbReference type="Gene3D" id="3.40.1110.10">
    <property type="entry name" value="Calcium-transporting ATPase, cytoplasmic domain N"/>
    <property type="match status" value="1"/>
</dbReference>
<evidence type="ECO:0000256" key="17">
    <source>
        <dbReference type="ARBA" id="ARBA00047295"/>
    </source>
</evidence>
<evidence type="ECO:0000313" key="20">
    <source>
        <dbReference type="EMBL" id="CUO08834.1"/>
    </source>
</evidence>
<keyword evidence="6" id="KW-1003">Cell membrane</keyword>
<dbReference type="Gene3D" id="3.40.50.1000">
    <property type="entry name" value="HAD superfamily/HAD-like"/>
    <property type="match status" value="1"/>
</dbReference>
<keyword evidence="14 18" id="KW-1133">Transmembrane helix</keyword>
<dbReference type="SFLD" id="SFLDG00002">
    <property type="entry name" value="C1.7:_P-type_atpase_like"/>
    <property type="match status" value="1"/>
</dbReference>
<feature type="domain" description="Cation-transporting P-type ATPase N-terminal" evidence="19">
    <location>
        <begin position="26"/>
        <end position="99"/>
    </location>
</feature>
<evidence type="ECO:0000313" key="21">
    <source>
        <dbReference type="Proteomes" id="UP000095488"/>
    </source>
</evidence>
<evidence type="ECO:0000256" key="5">
    <source>
        <dbReference type="ARBA" id="ARBA00013555"/>
    </source>
</evidence>
<dbReference type="InterPro" id="IPR004014">
    <property type="entry name" value="ATPase_P-typ_cation-transptr_N"/>
</dbReference>
<keyword evidence="13" id="KW-1278">Translocase</keyword>
<keyword evidence="12" id="KW-0460">Magnesium</keyword>
<evidence type="ECO:0000256" key="11">
    <source>
        <dbReference type="ARBA" id="ARBA00022840"/>
    </source>
</evidence>
<feature type="transmembrane region" description="Helical" evidence="18">
    <location>
        <begin position="750"/>
        <end position="773"/>
    </location>
</feature>
<evidence type="ECO:0000256" key="15">
    <source>
        <dbReference type="ARBA" id="ARBA00023136"/>
    </source>
</evidence>
<evidence type="ECO:0000259" key="19">
    <source>
        <dbReference type="SMART" id="SM00831"/>
    </source>
</evidence>
<feature type="transmembrane region" description="Helical" evidence="18">
    <location>
        <begin position="785"/>
        <end position="803"/>
    </location>
</feature>
<gene>
    <name evidence="20" type="primary">mgtA</name>
    <name evidence="20" type="ORF">ERS852473_01859</name>
</gene>
<evidence type="ECO:0000256" key="4">
    <source>
        <dbReference type="ARBA" id="ARBA00012786"/>
    </source>
</evidence>
<evidence type="ECO:0000256" key="1">
    <source>
        <dbReference type="ARBA" id="ARBA00003954"/>
    </source>
</evidence>
<evidence type="ECO:0000256" key="9">
    <source>
        <dbReference type="ARBA" id="ARBA00022692"/>
    </source>
</evidence>
<dbReference type="SUPFAM" id="SSF81665">
    <property type="entry name" value="Calcium ATPase, transmembrane domain M"/>
    <property type="match status" value="1"/>
</dbReference>
<comment type="catalytic activity">
    <reaction evidence="17">
        <text>Mg(2+)(out) + ATP + H2O = Mg(2+)(in) + ADP + phosphate + H(+)</text>
        <dbReference type="Rhea" id="RHEA:10260"/>
        <dbReference type="ChEBI" id="CHEBI:15377"/>
        <dbReference type="ChEBI" id="CHEBI:15378"/>
        <dbReference type="ChEBI" id="CHEBI:18420"/>
        <dbReference type="ChEBI" id="CHEBI:30616"/>
        <dbReference type="ChEBI" id="CHEBI:43474"/>
        <dbReference type="ChEBI" id="CHEBI:456216"/>
        <dbReference type="EC" id="7.2.2.14"/>
    </reaction>
</comment>
<dbReference type="InterPro" id="IPR018303">
    <property type="entry name" value="ATPase_P-typ_P_site"/>
</dbReference>
<dbReference type="NCBIfam" id="TIGR01524">
    <property type="entry name" value="ATPase-IIIB_Mg"/>
    <property type="match status" value="1"/>
</dbReference>
<evidence type="ECO:0000256" key="10">
    <source>
        <dbReference type="ARBA" id="ARBA00022741"/>
    </source>
</evidence>
<dbReference type="Gene3D" id="2.70.150.10">
    <property type="entry name" value="Calcium-transporting ATPase, cytoplasmic transduction domain A"/>
    <property type="match status" value="1"/>
</dbReference>
<keyword evidence="8" id="KW-0597">Phosphoprotein</keyword>
<dbReference type="PRINTS" id="PR01836">
    <property type="entry name" value="MGATPASE"/>
</dbReference>
<dbReference type="PANTHER" id="PTHR42861">
    <property type="entry name" value="CALCIUM-TRANSPORTING ATPASE"/>
    <property type="match status" value="1"/>
</dbReference>
<keyword evidence="21" id="KW-1185">Reference proteome</keyword>
<evidence type="ECO:0000256" key="6">
    <source>
        <dbReference type="ARBA" id="ARBA00022475"/>
    </source>
</evidence>
<evidence type="ECO:0000256" key="13">
    <source>
        <dbReference type="ARBA" id="ARBA00022967"/>
    </source>
</evidence>
<feature type="transmembrane region" description="Helical" evidence="18">
    <location>
        <begin position="845"/>
        <end position="866"/>
    </location>
</feature>
<dbReference type="Pfam" id="PF00122">
    <property type="entry name" value="E1-E2_ATPase"/>
    <property type="match status" value="1"/>
</dbReference>
<dbReference type="NCBIfam" id="NF011702">
    <property type="entry name" value="PRK15122.1"/>
    <property type="match status" value="1"/>
</dbReference>
<evidence type="ECO:0000256" key="8">
    <source>
        <dbReference type="ARBA" id="ARBA00022553"/>
    </source>
</evidence>
<comment type="function">
    <text evidence="1">Mediates magnesium influx to the cytosol.</text>
</comment>
<dbReference type="InterPro" id="IPR023298">
    <property type="entry name" value="ATPase_P-typ_TM_dom_sf"/>
</dbReference>
<evidence type="ECO:0000256" key="14">
    <source>
        <dbReference type="ARBA" id="ARBA00022989"/>
    </source>
</evidence>
<dbReference type="InterPro" id="IPR023214">
    <property type="entry name" value="HAD_sf"/>
</dbReference>
<dbReference type="EC" id="7.2.2.14" evidence="4"/>
<dbReference type="InterPro" id="IPR008250">
    <property type="entry name" value="ATPase_P-typ_transduc_dom_A_sf"/>
</dbReference>
<keyword evidence="11" id="KW-0067">ATP-binding</keyword>
<dbReference type="PROSITE" id="PS00154">
    <property type="entry name" value="ATPASE_E1_E2"/>
    <property type="match status" value="1"/>
</dbReference>
<dbReference type="EMBL" id="CYZR01000006">
    <property type="protein sequence ID" value="CUO08834.1"/>
    <property type="molecule type" value="Genomic_DNA"/>
</dbReference>
<sequence>MSDKKRKKAQKLDQENFKRISSKIHENSTLSNEELFKKFNTSLDGLSEAQIKKNISTYGNNSTDPNKEKPIIVQFCKAFINPFVFVLVIIAIISYLTNVVFVAPGTQSWSQINIILVLIVVGGVIQFSQEYRSGKSAKALASYIKNTCLVKRNDKDFEQIDTRKLAVGDIVKLRTGDIVPADLKILECKDLMISQSALTGESEPVQKFTINNSDSSEIGDYTNVCLLGTSVVSGTAIAVVIGTGQNTYFGAMQSSLQEADPETEFDKSVRKVSKMLLIFMAVMVPLVLVIDWYQTGSFFDALTFAASLAVGLTPEMLPAIVSENLTKGALKMAKHKTVVKKIGAIQNFGSIEILCTDKTGTLTDDHIRVEECIDITGSTSNEVLKYAYLNSAKQNGLQNVIDFAIIERAKELNLAKELDNNFKKHDDLAFDFNRRRMSVLIEENNEPLLITKGAFEEMLHISKYIEMNGELLEIDSKIISNLKEKVNKLNLEGMRVIALAKKQLSKTSAALEDESEMTLIGFLGFLDPPKETTKAALDALEYYGVDVKILTGDNELVTKKVCEQVGFKITGILLGSEVSKMSDNELRAEALKANVFAKLNPLQKARIVRVLKGANKVVGFMGDGINDSIALKESDVGISVDTAVEIAKESADVILLEKDLMVLQEGIIEGRKVFANTTKYLKITASNNYGNSISVLMAGIFLPFVPMLPIELLVQNLVYDITQVFIAWDNVDPELIAKPRKWNAKEMSKMLIVFGPSNSIFDIICFITMWFYFGCTTDAQSALFQTGWFIEGVSNSVFVLFALRTEKIPFLQSNPSKLFSVSILASLAVGWILPYTPIGQAMGMVYITPWYLLYIFGLMIVLCLLVQALKKLYIKRFGALL</sequence>
<dbReference type="GO" id="GO:0016787">
    <property type="term" value="F:hydrolase activity"/>
    <property type="evidence" value="ECO:0007669"/>
    <property type="project" value="UniProtKB-KW"/>
</dbReference>
<reference evidence="20 21" key="1">
    <citation type="submission" date="2015-09" db="EMBL/GenBank/DDBJ databases">
        <authorList>
            <consortium name="Pathogen Informatics"/>
        </authorList>
    </citation>
    <scope>NUCLEOTIDE SEQUENCE [LARGE SCALE GENOMIC DNA]</scope>
    <source>
        <strain evidence="20 21">2789STDY5834858</strain>
    </source>
</reference>
<dbReference type="SUPFAM" id="SSF81653">
    <property type="entry name" value="Calcium ATPase, transduction domain A"/>
    <property type="match status" value="1"/>
</dbReference>
<comment type="subcellular location">
    <subcellularLocation>
        <location evidence="2">Cell inner membrane</location>
        <topology evidence="2">Multi-pass membrane protein</topology>
    </subcellularLocation>
</comment>
<dbReference type="InterPro" id="IPR059000">
    <property type="entry name" value="ATPase_P-type_domA"/>
</dbReference>
<evidence type="ECO:0000256" key="16">
    <source>
        <dbReference type="ARBA" id="ARBA00029806"/>
    </source>
</evidence>
<keyword evidence="7" id="KW-0997">Cell inner membrane</keyword>
<dbReference type="InterPro" id="IPR001757">
    <property type="entry name" value="P_typ_ATPase"/>
</dbReference>
<feature type="transmembrane region" description="Helical" evidence="18">
    <location>
        <begin position="275"/>
        <end position="295"/>
    </location>
</feature>
<dbReference type="InterPro" id="IPR044492">
    <property type="entry name" value="P_typ_ATPase_HD_dom"/>
</dbReference>
<dbReference type="Gene3D" id="1.20.1110.10">
    <property type="entry name" value="Calcium-transporting ATPase, transmembrane domain"/>
    <property type="match status" value="1"/>
</dbReference>
<name>A0ABM9URK1_SARVE</name>
<protein>
    <recommendedName>
        <fullName evidence="5">Magnesium-transporting ATPase, P-type 1</fullName>
        <ecNumber evidence="4">7.2.2.14</ecNumber>
    </recommendedName>
    <alternativeName>
        <fullName evidence="16">Mg(2+) transport ATPase, P-type 1</fullName>
    </alternativeName>
</protein>
<dbReference type="NCBIfam" id="TIGR01494">
    <property type="entry name" value="ATPase_P-type"/>
    <property type="match status" value="2"/>
</dbReference>
<dbReference type="InterPro" id="IPR006415">
    <property type="entry name" value="P-type_ATPase_IIIB"/>
</dbReference>
<evidence type="ECO:0000256" key="2">
    <source>
        <dbReference type="ARBA" id="ARBA00004429"/>
    </source>
</evidence>
<feature type="transmembrane region" description="Helical" evidence="18">
    <location>
        <begin position="815"/>
        <end position="833"/>
    </location>
</feature>
<keyword evidence="10" id="KW-0547">Nucleotide-binding</keyword>
<comment type="caution">
    <text evidence="20">The sequence shown here is derived from an EMBL/GenBank/DDBJ whole genome shotgun (WGS) entry which is preliminary data.</text>
</comment>
<dbReference type="SMART" id="SM00831">
    <property type="entry name" value="Cation_ATPase_N"/>
    <property type="match status" value="1"/>
</dbReference>
<evidence type="ECO:0000256" key="12">
    <source>
        <dbReference type="ARBA" id="ARBA00022842"/>
    </source>
</evidence>
<evidence type="ECO:0000256" key="3">
    <source>
        <dbReference type="ARBA" id="ARBA00008746"/>
    </source>
</evidence>
<dbReference type="SFLD" id="SFLDS00003">
    <property type="entry name" value="Haloacid_Dehalogenase"/>
    <property type="match status" value="1"/>
</dbReference>
<evidence type="ECO:0000256" key="18">
    <source>
        <dbReference type="SAM" id="Phobius"/>
    </source>
</evidence>
<dbReference type="Pfam" id="PF13246">
    <property type="entry name" value="Cation_ATPase"/>
    <property type="match status" value="1"/>
</dbReference>
<evidence type="ECO:0000256" key="7">
    <source>
        <dbReference type="ARBA" id="ARBA00022519"/>
    </source>
</evidence>
<dbReference type="InterPro" id="IPR023299">
    <property type="entry name" value="ATPase_P-typ_cyto_dom_N"/>
</dbReference>
<keyword evidence="9 18" id="KW-0812">Transmembrane</keyword>
<feature type="transmembrane region" description="Helical" evidence="18">
    <location>
        <begin position="109"/>
        <end position="128"/>
    </location>
</feature>
<dbReference type="InterPro" id="IPR006068">
    <property type="entry name" value="ATPase_P-typ_cation-transptr_C"/>
</dbReference>
<proteinExistence type="inferred from homology"/>